<organism evidence="1 2">
    <name type="scientific">Dentiscutata heterogama</name>
    <dbReference type="NCBI Taxonomy" id="1316150"/>
    <lineage>
        <taxon>Eukaryota</taxon>
        <taxon>Fungi</taxon>
        <taxon>Fungi incertae sedis</taxon>
        <taxon>Mucoromycota</taxon>
        <taxon>Glomeromycotina</taxon>
        <taxon>Glomeromycetes</taxon>
        <taxon>Diversisporales</taxon>
        <taxon>Gigasporaceae</taxon>
        <taxon>Dentiscutata</taxon>
    </lineage>
</organism>
<dbReference type="Proteomes" id="UP000789702">
    <property type="component" value="Unassembled WGS sequence"/>
</dbReference>
<protein>
    <submittedName>
        <fullName evidence="1">16424_t:CDS:1</fullName>
    </submittedName>
</protein>
<keyword evidence="2" id="KW-1185">Reference proteome</keyword>
<name>A0ACA9NNQ0_9GLOM</name>
<feature type="non-terminal residue" evidence="1">
    <location>
        <position position="1"/>
    </location>
</feature>
<accession>A0ACA9NNQ0</accession>
<sequence>HWQYAHKQLYQNIAIHSRANCSQGQNRKTQTQSNNTEAEDMYKVEYLLLVTTTGLIKKVRVAIYLSIDKL</sequence>
<evidence type="ECO:0000313" key="1">
    <source>
        <dbReference type="EMBL" id="CAG8662698.1"/>
    </source>
</evidence>
<comment type="caution">
    <text evidence="1">The sequence shown here is derived from an EMBL/GenBank/DDBJ whole genome shotgun (WGS) entry which is preliminary data.</text>
</comment>
<reference evidence="1" key="1">
    <citation type="submission" date="2021-06" db="EMBL/GenBank/DDBJ databases">
        <authorList>
            <person name="Kallberg Y."/>
            <person name="Tangrot J."/>
            <person name="Rosling A."/>
        </authorList>
    </citation>
    <scope>NUCLEOTIDE SEQUENCE</scope>
    <source>
        <strain evidence="1">IL203A</strain>
    </source>
</reference>
<gene>
    <name evidence="1" type="ORF">DHETER_LOCUS9826</name>
</gene>
<dbReference type="EMBL" id="CAJVPU010017950">
    <property type="protein sequence ID" value="CAG8662698.1"/>
    <property type="molecule type" value="Genomic_DNA"/>
</dbReference>
<evidence type="ECO:0000313" key="2">
    <source>
        <dbReference type="Proteomes" id="UP000789702"/>
    </source>
</evidence>
<proteinExistence type="predicted"/>